<sequence>MKTPFVPLRQGTHQKIAIITSFTGNVYQKSLSHAQERKCQYFKRLYVNIPNSPAITEDLEAHSHYNTQQIL</sequence>
<protein>
    <submittedName>
        <fullName evidence="1">Uncharacterized protein</fullName>
    </submittedName>
</protein>
<organism evidence="1 2">
    <name type="scientific">Portunus trituberculatus</name>
    <name type="common">Swimming crab</name>
    <name type="synonym">Neptunus trituberculatus</name>
    <dbReference type="NCBI Taxonomy" id="210409"/>
    <lineage>
        <taxon>Eukaryota</taxon>
        <taxon>Metazoa</taxon>
        <taxon>Ecdysozoa</taxon>
        <taxon>Arthropoda</taxon>
        <taxon>Crustacea</taxon>
        <taxon>Multicrustacea</taxon>
        <taxon>Malacostraca</taxon>
        <taxon>Eumalacostraca</taxon>
        <taxon>Eucarida</taxon>
        <taxon>Decapoda</taxon>
        <taxon>Pleocyemata</taxon>
        <taxon>Brachyura</taxon>
        <taxon>Eubrachyura</taxon>
        <taxon>Portunoidea</taxon>
        <taxon>Portunidae</taxon>
        <taxon>Portuninae</taxon>
        <taxon>Portunus</taxon>
    </lineage>
</organism>
<keyword evidence="2" id="KW-1185">Reference proteome</keyword>
<accession>A0A5B7CTV5</accession>
<dbReference type="Proteomes" id="UP000324222">
    <property type="component" value="Unassembled WGS sequence"/>
</dbReference>
<comment type="caution">
    <text evidence="1">The sequence shown here is derived from an EMBL/GenBank/DDBJ whole genome shotgun (WGS) entry which is preliminary data.</text>
</comment>
<name>A0A5B7CTV5_PORTR</name>
<proteinExistence type="predicted"/>
<evidence type="ECO:0000313" key="1">
    <source>
        <dbReference type="EMBL" id="MPC11696.1"/>
    </source>
</evidence>
<evidence type="ECO:0000313" key="2">
    <source>
        <dbReference type="Proteomes" id="UP000324222"/>
    </source>
</evidence>
<dbReference type="AlphaFoldDB" id="A0A5B7CTV5"/>
<reference evidence="1 2" key="1">
    <citation type="submission" date="2019-05" db="EMBL/GenBank/DDBJ databases">
        <title>Another draft genome of Portunus trituberculatus and its Hox gene families provides insights of decapod evolution.</title>
        <authorList>
            <person name="Jeong J.-H."/>
            <person name="Song I."/>
            <person name="Kim S."/>
            <person name="Choi T."/>
            <person name="Kim D."/>
            <person name="Ryu S."/>
            <person name="Kim W."/>
        </authorList>
    </citation>
    <scope>NUCLEOTIDE SEQUENCE [LARGE SCALE GENOMIC DNA]</scope>
    <source>
        <tissue evidence="1">Muscle</tissue>
    </source>
</reference>
<gene>
    <name evidence="1" type="ORF">E2C01_004368</name>
</gene>
<dbReference type="EMBL" id="VSRR010000177">
    <property type="protein sequence ID" value="MPC11696.1"/>
    <property type="molecule type" value="Genomic_DNA"/>
</dbReference>